<dbReference type="OMA" id="QIGTHIG"/>
<evidence type="ECO:0000256" key="2">
    <source>
        <dbReference type="ARBA" id="ARBA00022786"/>
    </source>
</evidence>
<feature type="compositionally biased region" description="Acidic residues" evidence="4">
    <location>
        <begin position="93"/>
        <end position="120"/>
    </location>
</feature>
<dbReference type="eggNOG" id="KOG0895">
    <property type="taxonomic scope" value="Eukaryota"/>
</dbReference>
<reference evidence="7" key="1">
    <citation type="journal article" date="2011" name="Genome Biol.">
        <title>Comparative genomics of the social amoebae Dictyostelium discoideum and Dictyostelium purpureum.</title>
        <authorList>
            <consortium name="US DOE Joint Genome Institute (JGI-PGF)"/>
            <person name="Sucgang R."/>
            <person name="Kuo A."/>
            <person name="Tian X."/>
            <person name="Salerno W."/>
            <person name="Parikh A."/>
            <person name="Feasley C.L."/>
            <person name="Dalin E."/>
            <person name="Tu H."/>
            <person name="Huang E."/>
            <person name="Barry K."/>
            <person name="Lindquist E."/>
            <person name="Shapiro H."/>
            <person name="Bruce D."/>
            <person name="Schmutz J."/>
            <person name="Salamov A."/>
            <person name="Fey P."/>
            <person name="Gaudet P."/>
            <person name="Anjard C."/>
            <person name="Babu M.M."/>
            <person name="Basu S."/>
            <person name="Bushmanova Y."/>
            <person name="van der Wel H."/>
            <person name="Katoh-Kurasawa M."/>
            <person name="Dinh C."/>
            <person name="Coutinho P.M."/>
            <person name="Saito T."/>
            <person name="Elias M."/>
            <person name="Schaap P."/>
            <person name="Kay R.R."/>
            <person name="Henrissat B."/>
            <person name="Eichinger L."/>
            <person name="Rivero F."/>
            <person name="Putnam N.H."/>
            <person name="West C.M."/>
            <person name="Loomis W.F."/>
            <person name="Chisholm R.L."/>
            <person name="Shaulsky G."/>
            <person name="Strassmann J.E."/>
            <person name="Queller D.C."/>
            <person name="Kuspa A."/>
            <person name="Grigoriev I.V."/>
        </authorList>
    </citation>
    <scope>NUCLEOTIDE SEQUENCE [LARGE SCALE GENOMIC DNA]</scope>
    <source>
        <strain evidence="7">QSDP1</strain>
    </source>
</reference>
<dbReference type="SMART" id="SM00212">
    <property type="entry name" value="UBCc"/>
    <property type="match status" value="1"/>
</dbReference>
<dbReference type="AlphaFoldDB" id="F0ZC22"/>
<dbReference type="InterPro" id="IPR057734">
    <property type="entry name" value="UBE2O-like_SH3-C"/>
</dbReference>
<evidence type="ECO:0000313" key="6">
    <source>
        <dbReference type="EMBL" id="EGC38495.1"/>
    </source>
</evidence>
<accession>F0ZC22</accession>
<dbReference type="PROSITE" id="PS00183">
    <property type="entry name" value="UBC_1"/>
    <property type="match status" value="1"/>
</dbReference>
<feature type="compositionally biased region" description="Basic and acidic residues" evidence="4">
    <location>
        <begin position="53"/>
        <end position="64"/>
    </location>
</feature>
<keyword evidence="2" id="KW-0833">Ubl conjugation pathway</keyword>
<dbReference type="EMBL" id="GL870975">
    <property type="protein sequence ID" value="EGC38495.1"/>
    <property type="molecule type" value="Genomic_DNA"/>
</dbReference>
<evidence type="ECO:0000256" key="3">
    <source>
        <dbReference type="PROSITE-ProRule" id="PRU10133"/>
    </source>
</evidence>
<dbReference type="Proteomes" id="UP000001064">
    <property type="component" value="Unassembled WGS sequence"/>
</dbReference>
<dbReference type="GO" id="GO:0005829">
    <property type="term" value="C:cytosol"/>
    <property type="evidence" value="ECO:0007669"/>
    <property type="project" value="GOC"/>
</dbReference>
<proteinExistence type="predicted"/>
<feature type="active site" description="Glycyl thioester intermediate" evidence="3">
    <location>
        <position position="750"/>
    </location>
</feature>
<feature type="region of interest" description="Disordered" evidence="4">
    <location>
        <begin position="550"/>
        <end position="569"/>
    </location>
</feature>
<evidence type="ECO:0000256" key="1">
    <source>
        <dbReference type="ARBA" id="ARBA00022679"/>
    </source>
</evidence>
<dbReference type="PANTHER" id="PTHR46116">
    <property type="entry name" value="(E3-INDEPENDENT) E2 UBIQUITIN-CONJUGATING ENZYME"/>
    <property type="match status" value="1"/>
</dbReference>
<dbReference type="VEuPathDB" id="AmoebaDB:DICPUDRAFT_86508"/>
<feature type="region of interest" description="Disordered" evidence="4">
    <location>
        <begin position="599"/>
        <end position="632"/>
    </location>
</feature>
<keyword evidence="1" id="KW-0808">Transferase</keyword>
<dbReference type="GeneID" id="10507142"/>
<dbReference type="InterPro" id="IPR023313">
    <property type="entry name" value="UBQ-conjugating_AS"/>
</dbReference>
<dbReference type="GO" id="GO:0042147">
    <property type="term" value="P:retrograde transport, endosome to Golgi"/>
    <property type="evidence" value="ECO:0000318"/>
    <property type="project" value="GO_Central"/>
</dbReference>
<dbReference type="Pfam" id="PF00179">
    <property type="entry name" value="UQ_con"/>
    <property type="match status" value="1"/>
</dbReference>
<keyword evidence="7" id="KW-1185">Reference proteome</keyword>
<feature type="compositionally biased region" description="Acidic residues" evidence="4">
    <location>
        <begin position="550"/>
        <end position="568"/>
    </location>
</feature>
<dbReference type="FunFam" id="3.10.110.10:FF:000214">
    <property type="entry name" value="Uncharacterized protein"/>
    <property type="match status" value="1"/>
</dbReference>
<dbReference type="SUPFAM" id="SSF54495">
    <property type="entry name" value="UBC-like"/>
    <property type="match status" value="1"/>
</dbReference>
<name>F0ZC22_DICPU</name>
<feature type="compositionally biased region" description="Acidic residues" evidence="4">
    <location>
        <begin position="41"/>
        <end position="52"/>
    </location>
</feature>
<dbReference type="KEGG" id="dpp:DICPUDRAFT_86508"/>
<dbReference type="InterPro" id="IPR057733">
    <property type="entry name" value="UBE2O-like_SH3-B"/>
</dbReference>
<dbReference type="PANTHER" id="PTHR46116:SF15">
    <property type="entry name" value="(E3-INDEPENDENT) E2 UBIQUITIN-CONJUGATING ENZYME"/>
    <property type="match status" value="1"/>
</dbReference>
<dbReference type="Pfam" id="PF23043">
    <property type="entry name" value="SH3-B_UBE2O"/>
    <property type="match status" value="1"/>
</dbReference>
<dbReference type="Gene3D" id="3.10.110.10">
    <property type="entry name" value="Ubiquitin Conjugating Enzyme"/>
    <property type="match status" value="1"/>
</dbReference>
<feature type="domain" description="UBC core" evidence="5">
    <location>
        <begin position="664"/>
        <end position="848"/>
    </location>
</feature>
<organism evidence="6 7">
    <name type="scientific">Dictyostelium purpureum</name>
    <name type="common">Slime mold</name>
    <dbReference type="NCBI Taxonomy" id="5786"/>
    <lineage>
        <taxon>Eukaryota</taxon>
        <taxon>Amoebozoa</taxon>
        <taxon>Evosea</taxon>
        <taxon>Eumycetozoa</taxon>
        <taxon>Dictyostelia</taxon>
        <taxon>Dictyosteliales</taxon>
        <taxon>Dictyosteliaceae</taxon>
        <taxon>Dictyostelium</taxon>
    </lineage>
</organism>
<gene>
    <name evidence="6" type="ORF">DICPUDRAFT_86508</name>
</gene>
<dbReference type="STRING" id="5786.F0ZC22"/>
<feature type="region of interest" description="Disordered" evidence="4">
    <location>
        <begin position="88"/>
        <end position="123"/>
    </location>
</feature>
<protein>
    <recommendedName>
        <fullName evidence="5">UBC core domain-containing protein</fullName>
    </recommendedName>
</protein>
<evidence type="ECO:0000259" key="5">
    <source>
        <dbReference type="PROSITE" id="PS50127"/>
    </source>
</evidence>
<dbReference type="InParanoid" id="F0ZC22"/>
<dbReference type="InterPro" id="IPR000608">
    <property type="entry name" value="UBC"/>
</dbReference>
<dbReference type="OrthoDB" id="47801at2759"/>
<dbReference type="PROSITE" id="PS50127">
    <property type="entry name" value="UBC_2"/>
    <property type="match status" value="1"/>
</dbReference>
<dbReference type="RefSeq" id="XP_003284960.1">
    <property type="nucleotide sequence ID" value="XM_003284912.1"/>
</dbReference>
<dbReference type="CDD" id="cd23837">
    <property type="entry name" value="UBCc_UBE2O"/>
    <property type="match status" value="1"/>
</dbReference>
<feature type="region of interest" description="Disordered" evidence="4">
    <location>
        <begin position="40"/>
        <end position="71"/>
    </location>
</feature>
<sequence>MEENKDISFVKQKNLFTDDIVVYKGQYYVVVRVAWDHDNLDIDDTDDTDDHMEDMHDESNENNKDKKKTTNYHTEKIKEMVSELKKELKEHGEELDENEDGDEDEEEDEDEDEYDEDYEGSDYNTYGSEYEYYSFTNNETGVLLAGISGANDLTELDYNECIQDITLFDRNFHFTDAVQKIGSNSQLLGSVIDKRKKYFVMPFEAIHTGLITQGDIVILDKVNATSNFIKGQKVMDEKRIAAGVIESVRYDLECLDSNNKIVKIKDATRANIIFHRIYSKDFTLCPGKLIYYKNKELTITKLIPTSANVEWLYFFNDEIQDLPNPTQPIHNIIPFRDDFEVFLSFEAVTYEDSEGNIKGGFLYLTSTKYLVAWQDGEIKYEDSTTLMICDPLATDYFPGDIVCHSSLDIEKPYSNENKLWGVILSYKPTERTVTVKWNNINHTKLRELGQYKEQSLENNENQEIYMNKEHSGKSTFVESDISVYDIEYFEDYNFDMSDYVCKVDDKLKLKEADVLGQVICKEDLKLIIMWNNGYEEMVYPFDLTKVDDFDESDDEEEEEEYESMDLSDEEKINQVGQNILKRLEKAKKAKDTLKDLLDKYEGKEDNADTQETPNEPSSTNTAIDTDTDADQEGSQYENGVLKFEMLKEFEAHNFFEEKCSPNKKFMVAFNKELEILRTSLPPGIFVKANSSRINLFSALIIGPEDTIYENSVFIFDIFLPSNYPSVAPKVFFHSVSFKLHPNLNVNGTVCLSLLGTWHGNRNEMWIPDVSNLLQVLISIQGLILGCKEPYFLEAGYETQIGTHIGVRNSSLYNEDSYLLSLETIYFYLKNQPILFKDIIINHFKQKKINILQRIDQFLNSENNNSNNNNNNNNNALFCISLPPSKGFISALRKLKSKIQDINLG</sequence>
<evidence type="ECO:0000256" key="4">
    <source>
        <dbReference type="SAM" id="MobiDB-lite"/>
    </source>
</evidence>
<dbReference type="GO" id="GO:0061631">
    <property type="term" value="F:ubiquitin conjugating enzyme activity"/>
    <property type="evidence" value="ECO:0000318"/>
    <property type="project" value="GO_Central"/>
</dbReference>
<dbReference type="FunCoup" id="F0ZC22">
    <property type="interactions" value="58"/>
</dbReference>
<dbReference type="Pfam" id="PF23044">
    <property type="entry name" value="SH3-C_UBE2O"/>
    <property type="match status" value="1"/>
</dbReference>
<evidence type="ECO:0000313" key="7">
    <source>
        <dbReference type="Proteomes" id="UP000001064"/>
    </source>
</evidence>
<dbReference type="InterPro" id="IPR016135">
    <property type="entry name" value="UBQ-conjugating_enzyme/RWD"/>
</dbReference>
<feature type="compositionally biased region" description="Polar residues" evidence="4">
    <location>
        <begin position="609"/>
        <end position="618"/>
    </location>
</feature>